<dbReference type="Pfam" id="PF13193">
    <property type="entry name" value="AMP-binding_C"/>
    <property type="match status" value="1"/>
</dbReference>
<reference evidence="4" key="1">
    <citation type="submission" date="2016-10" db="EMBL/GenBank/DDBJ databases">
        <authorList>
            <person name="Varghese N."/>
            <person name="Submissions S."/>
        </authorList>
    </citation>
    <scope>NUCLEOTIDE SEQUENCE [LARGE SCALE GENOMIC DNA]</scope>
    <source>
        <strain evidence="4">DSM 43163</strain>
    </source>
</reference>
<organism evidence="3 4">
    <name type="scientific">Thermomonospora echinospora</name>
    <dbReference type="NCBI Taxonomy" id="1992"/>
    <lineage>
        <taxon>Bacteria</taxon>
        <taxon>Bacillati</taxon>
        <taxon>Actinomycetota</taxon>
        <taxon>Actinomycetes</taxon>
        <taxon>Streptosporangiales</taxon>
        <taxon>Thermomonosporaceae</taxon>
        <taxon>Thermomonospora</taxon>
    </lineage>
</organism>
<dbReference type="InterPro" id="IPR045851">
    <property type="entry name" value="AMP-bd_C_sf"/>
</dbReference>
<dbReference type="PANTHER" id="PTHR43767">
    <property type="entry name" value="LONG-CHAIN-FATTY-ACID--COA LIGASE"/>
    <property type="match status" value="1"/>
</dbReference>
<dbReference type="InterPro" id="IPR020845">
    <property type="entry name" value="AMP-binding_CS"/>
</dbReference>
<dbReference type="Gene3D" id="3.40.50.12780">
    <property type="entry name" value="N-terminal domain of ligase-like"/>
    <property type="match status" value="1"/>
</dbReference>
<feature type="domain" description="AMP-binding enzyme C-terminal" evidence="2">
    <location>
        <begin position="418"/>
        <end position="496"/>
    </location>
</feature>
<dbReference type="Pfam" id="PF00501">
    <property type="entry name" value="AMP-binding"/>
    <property type="match status" value="1"/>
</dbReference>
<evidence type="ECO:0000259" key="1">
    <source>
        <dbReference type="Pfam" id="PF00501"/>
    </source>
</evidence>
<dbReference type="InterPro" id="IPR025110">
    <property type="entry name" value="AMP-bd_C"/>
</dbReference>
<proteinExistence type="predicted"/>
<evidence type="ECO:0000313" key="4">
    <source>
        <dbReference type="Proteomes" id="UP000236723"/>
    </source>
</evidence>
<dbReference type="AlphaFoldDB" id="A0A1H6DTD2"/>
<dbReference type="PANTHER" id="PTHR43767:SF7">
    <property type="entry name" value="MEDIUM_LONG-CHAIN-FATTY-ACID--COA LIGASE FADD8"/>
    <property type="match status" value="1"/>
</dbReference>
<evidence type="ECO:0000259" key="2">
    <source>
        <dbReference type="Pfam" id="PF13193"/>
    </source>
</evidence>
<accession>A0A1H6DTD2</accession>
<dbReference type="InterPro" id="IPR000873">
    <property type="entry name" value="AMP-dep_synth/lig_dom"/>
</dbReference>
<dbReference type="SUPFAM" id="SSF56801">
    <property type="entry name" value="Acetyl-CoA synthetase-like"/>
    <property type="match status" value="1"/>
</dbReference>
<sequence>MHLSRLAQAHPDKPAVVVAATGESVTYRELDAASIRLARLLADRGLMFGDHVALLIDNTPAYFAAAWACQRSGLYWTPVNHHLTVDEAAYIVRDCGARALIAARTLDRPAWEIANAAPDVEVRLICGGGETPDGFEDLDEAIAAYPAEERQGEREGYYMFYSSGTTGRPKGILPALTGDPFGTGLAIDHTLGGMFGFGDDTVYLCPAPLYHAAPTGWTLGTMRNGGTVVLMDRFDAGQALEYIERYRVTHVQFVPTMLIRMLKLPEDIRTRHDLSSLRTVVHAAAPCPVEVKHRIIEWLGPIVWEYYSGSEGNCFFLIDSADWLAHPGSVGRPAFGKVHILDDEGRELPAGEVGTVWFEETPDFKYHNDPDKTAGAHNERGWSTLGDVGRLDADGYLYLVDRRTDLILSGGVNIYPQEIENVLVVHPAVADVAVIGIPDPEMGRRVHAVVQPADPSVAGPELADELVAHCRRSLAGYKCPGTIEFAGELPRTPTGKLLRRLLTDRTVEETAS</sequence>
<name>A0A1H6DTD2_9ACTN</name>
<feature type="domain" description="AMP-dependent synthetase/ligase" evidence="1">
    <location>
        <begin position="5"/>
        <end position="358"/>
    </location>
</feature>
<evidence type="ECO:0000313" key="3">
    <source>
        <dbReference type="EMBL" id="SEG88642.1"/>
    </source>
</evidence>
<dbReference type="GO" id="GO:0016877">
    <property type="term" value="F:ligase activity, forming carbon-sulfur bonds"/>
    <property type="evidence" value="ECO:0007669"/>
    <property type="project" value="UniProtKB-ARBA"/>
</dbReference>
<dbReference type="PROSITE" id="PS00455">
    <property type="entry name" value="AMP_BINDING"/>
    <property type="match status" value="1"/>
</dbReference>
<gene>
    <name evidence="3" type="ORF">SAMN04489712_12250</name>
</gene>
<dbReference type="InterPro" id="IPR050237">
    <property type="entry name" value="ATP-dep_AMP-bd_enzyme"/>
</dbReference>
<keyword evidence="4" id="KW-1185">Reference proteome</keyword>
<keyword evidence="3" id="KW-0436">Ligase</keyword>
<dbReference type="InterPro" id="IPR042099">
    <property type="entry name" value="ANL_N_sf"/>
</dbReference>
<dbReference type="OrthoDB" id="9803968at2"/>
<dbReference type="EMBL" id="FNVO01000022">
    <property type="protein sequence ID" value="SEG88642.1"/>
    <property type="molecule type" value="Genomic_DNA"/>
</dbReference>
<dbReference type="Gene3D" id="3.30.300.30">
    <property type="match status" value="1"/>
</dbReference>
<dbReference type="RefSeq" id="WP_103943512.1">
    <property type="nucleotide sequence ID" value="NZ_FNVO01000022.1"/>
</dbReference>
<protein>
    <submittedName>
        <fullName evidence="3">Acyl-CoA synthetase (AMP-forming)/AMP-acid ligase II</fullName>
    </submittedName>
</protein>
<dbReference type="Proteomes" id="UP000236723">
    <property type="component" value="Unassembled WGS sequence"/>
</dbReference>